<dbReference type="InterPro" id="IPR015413">
    <property type="entry name" value="Methionyl/Leucyl_tRNA_Synth"/>
</dbReference>
<dbReference type="EC" id="6.1.1.10" evidence="16"/>
<proteinExistence type="inferred from homology"/>
<dbReference type="RefSeq" id="WP_135619962.1">
    <property type="nucleotide sequence ID" value="NZ_RQGG01000032.1"/>
</dbReference>
<dbReference type="Pfam" id="PF19303">
    <property type="entry name" value="Anticodon_3"/>
    <property type="match status" value="1"/>
</dbReference>
<evidence type="ECO:0000313" key="19">
    <source>
        <dbReference type="EMBL" id="TGL51691.1"/>
    </source>
</evidence>
<reference evidence="19" key="1">
    <citation type="journal article" date="2019" name="PLoS Negl. Trop. Dis.">
        <title>Revisiting the worldwide diversity of Leptospira species in the environment.</title>
        <authorList>
            <person name="Vincent A.T."/>
            <person name="Schiettekatte O."/>
            <person name="Bourhy P."/>
            <person name="Veyrier F.J."/>
            <person name="Picardeau M."/>
        </authorList>
    </citation>
    <scope>NUCLEOTIDE SEQUENCE [LARGE SCALE GENOMIC DNA]</scope>
    <source>
        <strain evidence="19">201702454</strain>
    </source>
</reference>
<comment type="function">
    <text evidence="1 16">Is required not only for elongation of protein synthesis but also for the initiation of all mRNA translation through initiator tRNA(fMet) aminoacylation.</text>
</comment>
<dbReference type="GO" id="GO:0006431">
    <property type="term" value="P:methionyl-tRNA aminoacylation"/>
    <property type="evidence" value="ECO:0007669"/>
    <property type="project" value="UniProtKB-UniRule"/>
</dbReference>
<dbReference type="CDD" id="cd00814">
    <property type="entry name" value="MetRS_core"/>
    <property type="match status" value="1"/>
</dbReference>
<feature type="domain" description="TRNA-binding" evidence="18">
    <location>
        <begin position="580"/>
        <end position="681"/>
    </location>
</feature>
<evidence type="ECO:0000313" key="20">
    <source>
        <dbReference type="Proteomes" id="UP000297609"/>
    </source>
</evidence>
<keyword evidence="20" id="KW-1185">Reference proteome</keyword>
<keyword evidence="13 16" id="KW-0648">Protein biosynthesis</keyword>
<feature type="binding site" evidence="16">
    <location>
        <position position="156"/>
    </location>
    <ligand>
        <name>Zn(2+)</name>
        <dbReference type="ChEBI" id="CHEBI:29105"/>
    </ligand>
</feature>
<dbReference type="SUPFAM" id="SSF52374">
    <property type="entry name" value="Nucleotidylyl transferase"/>
    <property type="match status" value="1"/>
</dbReference>
<gene>
    <name evidence="16" type="primary">metG</name>
    <name evidence="19" type="ORF">EHQ59_12460</name>
</gene>
<dbReference type="NCBIfam" id="TIGR00398">
    <property type="entry name" value="metG"/>
    <property type="match status" value="1"/>
</dbReference>
<dbReference type="GO" id="GO:0005524">
    <property type="term" value="F:ATP binding"/>
    <property type="evidence" value="ECO:0007669"/>
    <property type="project" value="UniProtKB-UniRule"/>
</dbReference>
<feature type="short sequence motif" description="'HIGH' region" evidence="16">
    <location>
        <begin position="12"/>
        <end position="22"/>
    </location>
</feature>
<dbReference type="EMBL" id="RQGG01000032">
    <property type="protein sequence ID" value="TGL51691.1"/>
    <property type="molecule type" value="Genomic_DNA"/>
</dbReference>
<feature type="binding site" evidence="16">
    <location>
        <position position="143"/>
    </location>
    <ligand>
        <name>Zn(2+)</name>
        <dbReference type="ChEBI" id="CHEBI:29105"/>
    </ligand>
</feature>
<feature type="short sequence motif" description="'KMSKS' region" evidence="16">
    <location>
        <begin position="327"/>
        <end position="331"/>
    </location>
</feature>
<evidence type="ECO:0000256" key="13">
    <source>
        <dbReference type="ARBA" id="ARBA00022917"/>
    </source>
</evidence>
<dbReference type="AlphaFoldDB" id="A0A4R9JQ16"/>
<protein>
    <recommendedName>
        <fullName evidence="16">Methionine--tRNA ligase</fullName>
        <ecNumber evidence="16">6.1.1.10</ecNumber>
    </recommendedName>
    <alternativeName>
        <fullName evidence="16">Methionyl-tRNA synthetase</fullName>
        <shortName evidence="16">MetRS</shortName>
    </alternativeName>
</protein>
<evidence type="ECO:0000256" key="6">
    <source>
        <dbReference type="ARBA" id="ARBA00022555"/>
    </source>
</evidence>
<keyword evidence="14 16" id="KW-0030">Aminoacyl-tRNA synthetase</keyword>
<dbReference type="PROSITE" id="PS50886">
    <property type="entry name" value="TRBD"/>
    <property type="match status" value="1"/>
</dbReference>
<keyword evidence="8 16" id="KW-0479">Metal-binding</keyword>
<dbReference type="GO" id="GO:0046872">
    <property type="term" value="F:metal ion binding"/>
    <property type="evidence" value="ECO:0007669"/>
    <property type="project" value="UniProtKB-KW"/>
</dbReference>
<name>A0A4R9JQ16_9LEPT</name>
<evidence type="ECO:0000256" key="16">
    <source>
        <dbReference type="HAMAP-Rule" id="MF_00098"/>
    </source>
</evidence>
<dbReference type="OrthoDB" id="9810191at2"/>
<evidence type="ECO:0000256" key="2">
    <source>
        <dbReference type="ARBA" id="ARBA00004496"/>
    </source>
</evidence>
<feature type="binding site" evidence="16">
    <location>
        <position position="146"/>
    </location>
    <ligand>
        <name>Zn(2+)</name>
        <dbReference type="ChEBI" id="CHEBI:29105"/>
    </ligand>
</feature>
<keyword evidence="9 16" id="KW-0547">Nucleotide-binding</keyword>
<dbReference type="Gene3D" id="2.20.28.20">
    <property type="entry name" value="Methionyl-tRNA synthetase, Zn-domain"/>
    <property type="match status" value="1"/>
</dbReference>
<dbReference type="InterPro" id="IPR014729">
    <property type="entry name" value="Rossmann-like_a/b/a_fold"/>
</dbReference>
<dbReference type="InterPro" id="IPR023458">
    <property type="entry name" value="Met-tRNA_ligase_1"/>
</dbReference>
<comment type="caution">
    <text evidence="19">The sequence shown here is derived from an EMBL/GenBank/DDBJ whole genome shotgun (WGS) entry which is preliminary data.</text>
</comment>
<dbReference type="HAMAP" id="MF_00098">
    <property type="entry name" value="Met_tRNA_synth_type1"/>
    <property type="match status" value="1"/>
</dbReference>
<dbReference type="Proteomes" id="UP000297609">
    <property type="component" value="Unassembled WGS sequence"/>
</dbReference>
<sequence>MSKHILVTSALPYANGSIHLGHILEAVQTDIWVRFQKLIGNECYFFCADDTHGTPIMIAAKKAGKTPESMIEEVQKEHYRDLTSFGVEYDNYYTTNSDENRKFSESIYLTLKKNGHIVARNIEQSYCEHDKMFLPDRFIKGTCPKCGAKDQYGDSCEVCGTSYSPKDLKDSYCSICGTTPVLKESKHLFFKLQDFQNQLKTWMEEGNRLNEGAQKKLQEWFTSGLQEWDISRDGPYFGFAIPEEENKYFYVWLDAPIGYMASSLNHLKDEKKFNEFWKEGKGEIVHFIGKDILYFHGLFWPAMLMGSGYKAPSQLNVHGFLTVNGEKMSKSRGTFINASTFAKYLDIEHFRFYMACRLGSGMEDVDISFDDFVSRVNSDLIGNLVNLVSRVSTSILDKMDRKLGTLSTEGKSLVTELLSKETEIREAYESRNYSKVMREITGLGDKVNKYVNDYAPWNLIKSDVEKAREVVTTSLNCAKILFTYLAPVTPKIANAITELFQVPTLSFLNLSETIENKILGPYQMLSKRVEEKNISLMISETKEAFEKANPTPTKQEPSKSNPNEPKVGTVSEDGFITIDELTKVELRVGLIKEANPVEGADKLLFVKVDLGEKGIKNVFAGIKASYTAEELVGKKVVVVANLKPRQMKFGLSEAMLLASGKEKTLSLFVPDRDANPGDLLK</sequence>
<evidence type="ECO:0000256" key="9">
    <source>
        <dbReference type="ARBA" id="ARBA00022741"/>
    </source>
</evidence>
<dbReference type="Gene3D" id="3.40.50.620">
    <property type="entry name" value="HUPs"/>
    <property type="match status" value="1"/>
</dbReference>
<dbReference type="PANTHER" id="PTHR45765:SF1">
    <property type="entry name" value="METHIONINE--TRNA LIGASE, CYTOPLASMIC"/>
    <property type="match status" value="1"/>
</dbReference>
<keyword evidence="5 16" id="KW-0963">Cytoplasm</keyword>
<dbReference type="InterPro" id="IPR014758">
    <property type="entry name" value="Met-tRNA_synth"/>
</dbReference>
<dbReference type="FunFam" id="2.20.28.20:FF:000001">
    <property type="entry name" value="Methionine--tRNA ligase"/>
    <property type="match status" value="1"/>
</dbReference>
<feature type="region of interest" description="Disordered" evidence="17">
    <location>
        <begin position="545"/>
        <end position="569"/>
    </location>
</feature>
<dbReference type="PANTHER" id="PTHR45765">
    <property type="entry name" value="METHIONINE--TRNA LIGASE"/>
    <property type="match status" value="1"/>
</dbReference>
<dbReference type="InterPro" id="IPR012340">
    <property type="entry name" value="NA-bd_OB-fold"/>
</dbReference>
<dbReference type="InterPro" id="IPR001412">
    <property type="entry name" value="aa-tRNA-synth_I_CS"/>
</dbReference>
<dbReference type="FunFam" id="2.40.50.140:FF:000042">
    <property type="entry name" value="Methionine--tRNA ligase"/>
    <property type="match status" value="1"/>
</dbReference>
<keyword evidence="10 16" id="KW-0862">Zinc</keyword>
<dbReference type="InterPro" id="IPR009080">
    <property type="entry name" value="tRNAsynth_Ia_anticodon-bd"/>
</dbReference>
<dbReference type="InterPro" id="IPR004495">
    <property type="entry name" value="Met-tRNA-synth_bsu_C"/>
</dbReference>
<dbReference type="SUPFAM" id="SSF47323">
    <property type="entry name" value="Anticodon-binding domain of a subclass of class I aminoacyl-tRNA synthetases"/>
    <property type="match status" value="1"/>
</dbReference>
<dbReference type="InterPro" id="IPR029038">
    <property type="entry name" value="MetRS_Zn"/>
</dbReference>
<evidence type="ECO:0000256" key="7">
    <source>
        <dbReference type="ARBA" id="ARBA00022598"/>
    </source>
</evidence>
<dbReference type="InterPro" id="IPR041872">
    <property type="entry name" value="Anticodon_Met"/>
</dbReference>
<dbReference type="PRINTS" id="PR01041">
    <property type="entry name" value="TRNASYNTHMET"/>
</dbReference>
<dbReference type="SUPFAM" id="SSF57770">
    <property type="entry name" value="Methionyl-tRNA synthetase (MetRS), Zn-domain"/>
    <property type="match status" value="1"/>
</dbReference>
<dbReference type="Pfam" id="PF01588">
    <property type="entry name" value="tRNA_bind"/>
    <property type="match status" value="1"/>
</dbReference>
<keyword evidence="6 16" id="KW-0820">tRNA-binding</keyword>
<comment type="subunit">
    <text evidence="4 16">Homodimer.</text>
</comment>
<feature type="compositionally biased region" description="Polar residues" evidence="17">
    <location>
        <begin position="550"/>
        <end position="563"/>
    </location>
</feature>
<dbReference type="InterPro" id="IPR002547">
    <property type="entry name" value="tRNA-bd_dom"/>
</dbReference>
<evidence type="ECO:0000256" key="4">
    <source>
        <dbReference type="ARBA" id="ARBA00011738"/>
    </source>
</evidence>
<evidence type="ECO:0000256" key="5">
    <source>
        <dbReference type="ARBA" id="ARBA00022490"/>
    </source>
</evidence>
<keyword evidence="7 16" id="KW-0436">Ligase</keyword>
<evidence type="ECO:0000256" key="15">
    <source>
        <dbReference type="ARBA" id="ARBA00047364"/>
    </source>
</evidence>
<dbReference type="GO" id="GO:0004825">
    <property type="term" value="F:methionine-tRNA ligase activity"/>
    <property type="evidence" value="ECO:0007669"/>
    <property type="project" value="UniProtKB-UniRule"/>
</dbReference>
<feature type="binding site" evidence="16">
    <location>
        <position position="159"/>
    </location>
    <ligand>
        <name>Zn(2+)</name>
        <dbReference type="ChEBI" id="CHEBI:29105"/>
    </ligand>
</feature>
<evidence type="ECO:0000256" key="17">
    <source>
        <dbReference type="SAM" id="MobiDB-lite"/>
    </source>
</evidence>
<comment type="cofactor">
    <cofactor evidence="16">
        <name>Zn(2+)</name>
        <dbReference type="ChEBI" id="CHEBI:29105"/>
    </cofactor>
    <text evidence="16">Binds 1 zinc ion per subunit.</text>
</comment>
<comment type="subcellular location">
    <subcellularLocation>
        <location evidence="2 16">Cytoplasm</location>
    </subcellularLocation>
</comment>
<organism evidence="19 20">
    <name type="scientific">Leptospira kemamanensis</name>
    <dbReference type="NCBI Taxonomy" id="2484942"/>
    <lineage>
        <taxon>Bacteria</taxon>
        <taxon>Pseudomonadati</taxon>
        <taxon>Spirochaetota</taxon>
        <taxon>Spirochaetia</taxon>
        <taxon>Leptospirales</taxon>
        <taxon>Leptospiraceae</taxon>
        <taxon>Leptospira</taxon>
    </lineage>
</organism>
<evidence type="ECO:0000256" key="11">
    <source>
        <dbReference type="ARBA" id="ARBA00022840"/>
    </source>
</evidence>
<evidence type="ECO:0000259" key="18">
    <source>
        <dbReference type="PROSITE" id="PS50886"/>
    </source>
</evidence>
<dbReference type="Gene3D" id="1.10.730.10">
    <property type="entry name" value="Isoleucyl-tRNA Synthetase, Domain 1"/>
    <property type="match status" value="1"/>
</dbReference>
<dbReference type="Gene3D" id="2.40.50.140">
    <property type="entry name" value="Nucleic acid-binding proteins"/>
    <property type="match status" value="1"/>
</dbReference>
<keyword evidence="12 16" id="KW-0694">RNA-binding</keyword>
<evidence type="ECO:0000256" key="3">
    <source>
        <dbReference type="ARBA" id="ARBA00008258"/>
    </source>
</evidence>
<dbReference type="GO" id="GO:0000049">
    <property type="term" value="F:tRNA binding"/>
    <property type="evidence" value="ECO:0007669"/>
    <property type="project" value="UniProtKB-UniRule"/>
</dbReference>
<dbReference type="InterPro" id="IPR033911">
    <property type="entry name" value="MetRS_core"/>
</dbReference>
<comment type="catalytic activity">
    <reaction evidence="15 16">
        <text>tRNA(Met) + L-methionine + ATP = L-methionyl-tRNA(Met) + AMP + diphosphate</text>
        <dbReference type="Rhea" id="RHEA:13481"/>
        <dbReference type="Rhea" id="RHEA-COMP:9667"/>
        <dbReference type="Rhea" id="RHEA-COMP:9698"/>
        <dbReference type="ChEBI" id="CHEBI:30616"/>
        <dbReference type="ChEBI" id="CHEBI:33019"/>
        <dbReference type="ChEBI" id="CHEBI:57844"/>
        <dbReference type="ChEBI" id="CHEBI:78442"/>
        <dbReference type="ChEBI" id="CHEBI:78530"/>
        <dbReference type="ChEBI" id="CHEBI:456215"/>
        <dbReference type="EC" id="6.1.1.10"/>
    </reaction>
</comment>
<dbReference type="SUPFAM" id="SSF50249">
    <property type="entry name" value="Nucleic acid-binding proteins"/>
    <property type="match status" value="1"/>
</dbReference>
<evidence type="ECO:0000256" key="10">
    <source>
        <dbReference type="ARBA" id="ARBA00022833"/>
    </source>
</evidence>
<evidence type="ECO:0000256" key="1">
    <source>
        <dbReference type="ARBA" id="ARBA00003314"/>
    </source>
</evidence>
<comment type="similarity">
    <text evidence="3 16">Belongs to the class-I aminoacyl-tRNA synthetase family. MetG type 1 subfamily.</text>
</comment>
<accession>A0A4R9JQ16</accession>
<dbReference type="Pfam" id="PF09334">
    <property type="entry name" value="tRNA-synt_1g"/>
    <property type="match status" value="1"/>
</dbReference>
<dbReference type="CDD" id="cd02800">
    <property type="entry name" value="tRNA_bind_EcMetRS_like"/>
    <property type="match status" value="1"/>
</dbReference>
<dbReference type="PROSITE" id="PS00178">
    <property type="entry name" value="AA_TRNA_LIGASE_I"/>
    <property type="match status" value="1"/>
</dbReference>
<dbReference type="NCBIfam" id="NF001100">
    <property type="entry name" value="PRK00133.1"/>
    <property type="match status" value="1"/>
</dbReference>
<evidence type="ECO:0000256" key="8">
    <source>
        <dbReference type="ARBA" id="ARBA00022723"/>
    </source>
</evidence>
<feature type="binding site" evidence="16">
    <location>
        <position position="330"/>
    </location>
    <ligand>
        <name>ATP</name>
        <dbReference type="ChEBI" id="CHEBI:30616"/>
    </ligand>
</feature>
<evidence type="ECO:0000256" key="14">
    <source>
        <dbReference type="ARBA" id="ARBA00023146"/>
    </source>
</evidence>
<dbReference type="GO" id="GO:0005829">
    <property type="term" value="C:cytosol"/>
    <property type="evidence" value="ECO:0007669"/>
    <property type="project" value="TreeGrafter"/>
</dbReference>
<keyword evidence="11 16" id="KW-0067">ATP-binding</keyword>
<evidence type="ECO:0000256" key="12">
    <source>
        <dbReference type="ARBA" id="ARBA00022884"/>
    </source>
</evidence>